<dbReference type="SMART" id="SM00448">
    <property type="entry name" value="REC"/>
    <property type="match status" value="1"/>
</dbReference>
<keyword evidence="4 7" id="KW-0238">DNA-binding</keyword>
<dbReference type="InterPro" id="IPR011006">
    <property type="entry name" value="CheY-like_superfamily"/>
</dbReference>
<comment type="caution">
    <text evidence="10">The sequence shown here is derived from an EMBL/GenBank/DDBJ whole genome shotgun (WGS) entry which is preliminary data.</text>
</comment>
<dbReference type="SUPFAM" id="SSF46894">
    <property type="entry name" value="C-terminal effector domain of the bipartite response regulators"/>
    <property type="match status" value="1"/>
</dbReference>
<dbReference type="SMART" id="SM00862">
    <property type="entry name" value="Trans_reg_C"/>
    <property type="match status" value="1"/>
</dbReference>
<dbReference type="PANTHER" id="PTHR48111">
    <property type="entry name" value="REGULATOR OF RPOS"/>
    <property type="match status" value="1"/>
</dbReference>
<evidence type="ECO:0000256" key="5">
    <source>
        <dbReference type="ARBA" id="ARBA00023163"/>
    </source>
</evidence>
<dbReference type="InterPro" id="IPR036388">
    <property type="entry name" value="WH-like_DNA-bd_sf"/>
</dbReference>
<keyword evidence="3" id="KW-0805">Transcription regulation</keyword>
<organism evidence="10 11">
    <name type="scientific">Steroidobacter flavus</name>
    <dbReference type="NCBI Taxonomy" id="1842136"/>
    <lineage>
        <taxon>Bacteria</taxon>
        <taxon>Pseudomonadati</taxon>
        <taxon>Pseudomonadota</taxon>
        <taxon>Gammaproteobacteria</taxon>
        <taxon>Steroidobacterales</taxon>
        <taxon>Steroidobacteraceae</taxon>
        <taxon>Steroidobacter</taxon>
    </lineage>
</organism>
<name>A0ABV8T2J1_9GAMM</name>
<reference evidence="11" key="1">
    <citation type="journal article" date="2019" name="Int. J. Syst. Evol. Microbiol.">
        <title>The Global Catalogue of Microorganisms (GCM) 10K type strain sequencing project: providing services to taxonomists for standard genome sequencing and annotation.</title>
        <authorList>
            <consortium name="The Broad Institute Genomics Platform"/>
            <consortium name="The Broad Institute Genome Sequencing Center for Infectious Disease"/>
            <person name="Wu L."/>
            <person name="Ma J."/>
        </authorList>
    </citation>
    <scope>NUCLEOTIDE SEQUENCE [LARGE SCALE GENOMIC DNA]</scope>
    <source>
        <strain evidence="11">CGMCC 1.10759</strain>
    </source>
</reference>
<evidence type="ECO:0000313" key="10">
    <source>
        <dbReference type="EMBL" id="MFC4313927.1"/>
    </source>
</evidence>
<dbReference type="InterPro" id="IPR001789">
    <property type="entry name" value="Sig_transdc_resp-reg_receiver"/>
</dbReference>
<dbReference type="RefSeq" id="WP_380604687.1">
    <property type="nucleotide sequence ID" value="NZ_JBHSDU010000015.1"/>
</dbReference>
<evidence type="ECO:0000256" key="6">
    <source>
        <dbReference type="PROSITE-ProRule" id="PRU00169"/>
    </source>
</evidence>
<dbReference type="Gene3D" id="3.40.50.2300">
    <property type="match status" value="1"/>
</dbReference>
<dbReference type="Pfam" id="PF00486">
    <property type="entry name" value="Trans_reg_C"/>
    <property type="match status" value="1"/>
</dbReference>
<feature type="domain" description="Response regulatory" evidence="8">
    <location>
        <begin position="2"/>
        <end position="115"/>
    </location>
</feature>
<sequence length="224" mass="25012">MRILVADDDTELLGLLQFSLSQAGYEVLTAVDGSGALATFQRELPDFALLDFTMPQLDGLAVCREIRQRSTIPIMMLTARNREDDLVAALDSGADDFVTKPFSPRILLARIRSLVRRTESPPAAFVETGVARFDPTQRTLQLGGDAPFRLTSLETKMVGLFLNSPGRTILTEQIARHLWGRASAHERHTLKQLIYRLRQKMEQDPSNPRVLQTTAGAGYRFVVE</sequence>
<dbReference type="EMBL" id="JBHSDU010000015">
    <property type="protein sequence ID" value="MFC4313927.1"/>
    <property type="molecule type" value="Genomic_DNA"/>
</dbReference>
<dbReference type="PROSITE" id="PS50110">
    <property type="entry name" value="RESPONSE_REGULATORY"/>
    <property type="match status" value="1"/>
</dbReference>
<evidence type="ECO:0000256" key="3">
    <source>
        <dbReference type="ARBA" id="ARBA00023015"/>
    </source>
</evidence>
<dbReference type="InterPro" id="IPR039420">
    <property type="entry name" value="WalR-like"/>
</dbReference>
<feature type="DNA-binding region" description="OmpR/PhoB-type" evidence="7">
    <location>
        <begin position="123"/>
        <end position="223"/>
    </location>
</feature>
<dbReference type="InterPro" id="IPR016032">
    <property type="entry name" value="Sig_transdc_resp-reg_C-effctor"/>
</dbReference>
<dbReference type="Gene3D" id="1.10.10.10">
    <property type="entry name" value="Winged helix-like DNA-binding domain superfamily/Winged helix DNA-binding domain"/>
    <property type="match status" value="1"/>
</dbReference>
<feature type="modified residue" description="4-aspartylphosphate" evidence="6">
    <location>
        <position position="51"/>
    </location>
</feature>
<keyword evidence="5" id="KW-0804">Transcription</keyword>
<accession>A0ABV8T2J1</accession>
<dbReference type="Pfam" id="PF00072">
    <property type="entry name" value="Response_reg"/>
    <property type="match status" value="1"/>
</dbReference>
<protein>
    <submittedName>
        <fullName evidence="10">Response regulator transcription factor</fullName>
    </submittedName>
</protein>
<evidence type="ECO:0000259" key="9">
    <source>
        <dbReference type="PROSITE" id="PS51755"/>
    </source>
</evidence>
<keyword evidence="2" id="KW-0902">Two-component regulatory system</keyword>
<dbReference type="CDD" id="cd00383">
    <property type="entry name" value="trans_reg_C"/>
    <property type="match status" value="1"/>
</dbReference>
<feature type="domain" description="OmpR/PhoB-type" evidence="9">
    <location>
        <begin position="123"/>
        <end position="223"/>
    </location>
</feature>
<evidence type="ECO:0000256" key="7">
    <source>
        <dbReference type="PROSITE-ProRule" id="PRU01091"/>
    </source>
</evidence>
<keyword evidence="11" id="KW-1185">Reference proteome</keyword>
<dbReference type="SUPFAM" id="SSF52172">
    <property type="entry name" value="CheY-like"/>
    <property type="match status" value="1"/>
</dbReference>
<evidence type="ECO:0000256" key="4">
    <source>
        <dbReference type="ARBA" id="ARBA00023125"/>
    </source>
</evidence>
<evidence type="ECO:0000256" key="2">
    <source>
        <dbReference type="ARBA" id="ARBA00023012"/>
    </source>
</evidence>
<dbReference type="PROSITE" id="PS51755">
    <property type="entry name" value="OMPR_PHOB"/>
    <property type="match status" value="1"/>
</dbReference>
<dbReference type="PANTHER" id="PTHR48111:SF1">
    <property type="entry name" value="TWO-COMPONENT RESPONSE REGULATOR ORR33"/>
    <property type="match status" value="1"/>
</dbReference>
<keyword evidence="1 6" id="KW-0597">Phosphoprotein</keyword>
<gene>
    <name evidence="10" type="ORF">ACFPN2_32940</name>
</gene>
<proteinExistence type="predicted"/>
<evidence type="ECO:0000259" key="8">
    <source>
        <dbReference type="PROSITE" id="PS50110"/>
    </source>
</evidence>
<dbReference type="Gene3D" id="6.10.250.690">
    <property type="match status" value="1"/>
</dbReference>
<dbReference type="Proteomes" id="UP001595904">
    <property type="component" value="Unassembled WGS sequence"/>
</dbReference>
<dbReference type="InterPro" id="IPR001867">
    <property type="entry name" value="OmpR/PhoB-type_DNA-bd"/>
</dbReference>
<evidence type="ECO:0000313" key="11">
    <source>
        <dbReference type="Proteomes" id="UP001595904"/>
    </source>
</evidence>
<evidence type="ECO:0000256" key="1">
    <source>
        <dbReference type="ARBA" id="ARBA00022553"/>
    </source>
</evidence>